<keyword evidence="4" id="KW-1185">Reference proteome</keyword>
<dbReference type="SUPFAM" id="SSF55973">
    <property type="entry name" value="S-adenosylmethionine synthetase"/>
    <property type="match status" value="1"/>
</dbReference>
<dbReference type="AlphaFoldDB" id="A0A1H7UEU5"/>
<sequence>MSRSYLFTSESVSDGHPDKLADRISDAVLDRCLALDSSARVACETLLTRELVVVAGELGLSPRSAPPGAR</sequence>
<evidence type="ECO:0000313" key="4">
    <source>
        <dbReference type="Proteomes" id="UP000198807"/>
    </source>
</evidence>
<dbReference type="InterPro" id="IPR022628">
    <property type="entry name" value="S-AdoMet_synt_N"/>
</dbReference>
<accession>A0A1H7UEU5</accession>
<evidence type="ECO:0000259" key="2">
    <source>
        <dbReference type="Pfam" id="PF00438"/>
    </source>
</evidence>
<organism evidence="3 4">
    <name type="scientific">Halomonas daqiaonensis</name>
    <dbReference type="NCBI Taxonomy" id="650850"/>
    <lineage>
        <taxon>Bacteria</taxon>
        <taxon>Pseudomonadati</taxon>
        <taxon>Pseudomonadota</taxon>
        <taxon>Gammaproteobacteria</taxon>
        <taxon>Oceanospirillales</taxon>
        <taxon>Halomonadaceae</taxon>
        <taxon>Halomonas</taxon>
    </lineage>
</organism>
<dbReference type="Gene3D" id="3.30.300.10">
    <property type="match status" value="1"/>
</dbReference>
<dbReference type="InterPro" id="IPR022636">
    <property type="entry name" value="S-AdoMet_synthetase_sfam"/>
</dbReference>
<gene>
    <name evidence="3" type="ORF">SAMN04488129_12039</name>
</gene>
<dbReference type="PANTHER" id="PTHR11964">
    <property type="entry name" value="S-ADENOSYLMETHIONINE SYNTHETASE"/>
    <property type="match status" value="1"/>
</dbReference>
<dbReference type="Proteomes" id="UP000198807">
    <property type="component" value="Unassembled WGS sequence"/>
</dbReference>
<dbReference type="GO" id="GO:0006556">
    <property type="term" value="P:S-adenosylmethionine biosynthetic process"/>
    <property type="evidence" value="ECO:0007669"/>
    <property type="project" value="InterPro"/>
</dbReference>
<evidence type="ECO:0000256" key="1">
    <source>
        <dbReference type="ARBA" id="ARBA00022723"/>
    </source>
</evidence>
<dbReference type="Pfam" id="PF00438">
    <property type="entry name" value="S-AdoMet_synt_N"/>
    <property type="match status" value="1"/>
</dbReference>
<dbReference type="GO" id="GO:0046872">
    <property type="term" value="F:metal ion binding"/>
    <property type="evidence" value="ECO:0007669"/>
    <property type="project" value="UniProtKB-KW"/>
</dbReference>
<evidence type="ECO:0000313" key="3">
    <source>
        <dbReference type="EMBL" id="SEL95580.1"/>
    </source>
</evidence>
<proteinExistence type="predicted"/>
<keyword evidence="1" id="KW-0479">Metal-binding</keyword>
<dbReference type="STRING" id="650850.SAMN04488129_12039"/>
<dbReference type="GO" id="GO:0004478">
    <property type="term" value="F:methionine adenosyltransferase activity"/>
    <property type="evidence" value="ECO:0007669"/>
    <property type="project" value="InterPro"/>
</dbReference>
<feature type="domain" description="S-adenosylmethionine synthetase N-terminal" evidence="2">
    <location>
        <begin position="5"/>
        <end position="58"/>
    </location>
</feature>
<protein>
    <submittedName>
        <fullName evidence="3">S-adenosylmethionine synthetase, N-terminal domain</fullName>
    </submittedName>
</protein>
<name>A0A1H7UEU5_9GAMM</name>
<dbReference type="EMBL" id="FOBC01000020">
    <property type="protein sequence ID" value="SEL95580.1"/>
    <property type="molecule type" value="Genomic_DNA"/>
</dbReference>
<dbReference type="InterPro" id="IPR002133">
    <property type="entry name" value="S-AdoMet_synthetase"/>
</dbReference>
<reference evidence="4" key="1">
    <citation type="submission" date="2016-10" db="EMBL/GenBank/DDBJ databases">
        <authorList>
            <person name="Varghese N."/>
            <person name="Submissions S."/>
        </authorList>
    </citation>
    <scope>NUCLEOTIDE SEQUENCE [LARGE SCALE GENOMIC DNA]</scope>
    <source>
        <strain evidence="4">CGMCC 1.9150</strain>
    </source>
</reference>
<dbReference type="GO" id="GO:0005524">
    <property type="term" value="F:ATP binding"/>
    <property type="evidence" value="ECO:0007669"/>
    <property type="project" value="InterPro"/>
</dbReference>